<dbReference type="AlphaFoldDB" id="A0A1S2LU83"/>
<dbReference type="PANTHER" id="PTHR43175:SF3">
    <property type="entry name" value="CARBON DISULFIDE HYDROLASE"/>
    <property type="match status" value="1"/>
</dbReference>
<name>A0A1S2LU83_9BACI</name>
<dbReference type="OrthoDB" id="9792260at2"/>
<comment type="caution">
    <text evidence="6">The sequence shown here is derived from an EMBL/GenBank/DDBJ whole genome shotgun (WGS) entry which is preliminary data.</text>
</comment>
<keyword evidence="7" id="KW-1185">Reference proteome</keyword>
<dbReference type="GO" id="GO:0004089">
    <property type="term" value="F:carbonate dehydratase activity"/>
    <property type="evidence" value="ECO:0007669"/>
    <property type="project" value="UniProtKB-EC"/>
</dbReference>
<evidence type="ECO:0000256" key="3">
    <source>
        <dbReference type="ARBA" id="ARBA00022723"/>
    </source>
</evidence>
<keyword evidence="4" id="KW-0862">Zinc</keyword>
<dbReference type="RefSeq" id="WP_071311638.1">
    <property type="nucleotide sequence ID" value="NZ_MLQQ01000001.1"/>
</dbReference>
<dbReference type="PANTHER" id="PTHR43175">
    <property type="entry name" value="CARBONIC ANHYDRASE"/>
    <property type="match status" value="1"/>
</dbReference>
<accession>A0A1S2LU83</accession>
<proteinExistence type="predicted"/>
<dbReference type="GO" id="GO:0008270">
    <property type="term" value="F:zinc ion binding"/>
    <property type="evidence" value="ECO:0007669"/>
    <property type="project" value="InterPro"/>
</dbReference>
<reference evidence="6 7" key="1">
    <citation type="submission" date="2016-10" db="EMBL/GenBank/DDBJ databases">
        <title>Draft genome sequences of four alkaliphilic bacteria belonging to the Anaerobacillus genus.</title>
        <authorList>
            <person name="Bassil N.M."/>
            <person name="Lloyd J.R."/>
        </authorList>
    </citation>
    <scope>NUCLEOTIDE SEQUENCE [LARGE SCALE GENOMIC DNA]</scope>
    <source>
        <strain evidence="6 7">DSM 15340</strain>
    </source>
</reference>
<sequence length="156" mass="18101">MKTMNKTLVYVCGDVQLKDRALNYLSTTREEVITIQSNIQTDLQPFGSVVKSILVSAYKEYVSDIYIVVSKVEQIEINESDVREWLESEGIEKEKFEIFDYLDQFSKNTLHDWLAVNSVEKTLSKNLDMLKTHPFLPKKLNFKGLLLEENGEFKLV</sequence>
<comment type="catalytic activity">
    <reaction evidence="5">
        <text>hydrogencarbonate + H(+) = CO2 + H2O</text>
        <dbReference type="Rhea" id="RHEA:10748"/>
        <dbReference type="ChEBI" id="CHEBI:15377"/>
        <dbReference type="ChEBI" id="CHEBI:15378"/>
        <dbReference type="ChEBI" id="CHEBI:16526"/>
        <dbReference type="ChEBI" id="CHEBI:17544"/>
        <dbReference type="EC" id="4.2.1.1"/>
    </reaction>
</comment>
<protein>
    <recommendedName>
        <fullName evidence="2">carbonic anhydrase</fullName>
        <ecNumber evidence="2">4.2.1.1</ecNumber>
    </recommendedName>
</protein>
<evidence type="ECO:0000256" key="1">
    <source>
        <dbReference type="ARBA" id="ARBA00001947"/>
    </source>
</evidence>
<evidence type="ECO:0000313" key="7">
    <source>
        <dbReference type="Proteomes" id="UP000180098"/>
    </source>
</evidence>
<keyword evidence="3" id="KW-0479">Metal-binding</keyword>
<dbReference type="InterPro" id="IPR001765">
    <property type="entry name" value="Carbonic_anhydrase"/>
</dbReference>
<evidence type="ECO:0000256" key="2">
    <source>
        <dbReference type="ARBA" id="ARBA00012925"/>
    </source>
</evidence>
<dbReference type="EC" id="4.2.1.1" evidence="2"/>
<evidence type="ECO:0000313" key="6">
    <source>
        <dbReference type="EMBL" id="OIJ15713.1"/>
    </source>
</evidence>
<organism evidence="6 7">
    <name type="scientific">Anaerobacillus arseniciselenatis</name>
    <dbReference type="NCBI Taxonomy" id="85682"/>
    <lineage>
        <taxon>Bacteria</taxon>
        <taxon>Bacillati</taxon>
        <taxon>Bacillota</taxon>
        <taxon>Bacilli</taxon>
        <taxon>Bacillales</taxon>
        <taxon>Bacillaceae</taxon>
        <taxon>Anaerobacillus</taxon>
    </lineage>
</organism>
<dbReference type="Proteomes" id="UP000180098">
    <property type="component" value="Unassembled WGS sequence"/>
</dbReference>
<gene>
    <name evidence="6" type="ORF">BKP35_01600</name>
</gene>
<dbReference type="EMBL" id="MLQQ01000001">
    <property type="protein sequence ID" value="OIJ15713.1"/>
    <property type="molecule type" value="Genomic_DNA"/>
</dbReference>
<evidence type="ECO:0000256" key="4">
    <source>
        <dbReference type="ARBA" id="ARBA00022833"/>
    </source>
</evidence>
<comment type="cofactor">
    <cofactor evidence="1">
        <name>Zn(2+)</name>
        <dbReference type="ChEBI" id="CHEBI:29105"/>
    </cofactor>
</comment>
<evidence type="ECO:0000256" key="5">
    <source>
        <dbReference type="ARBA" id="ARBA00048348"/>
    </source>
</evidence>